<accession>A0A1M7YXC7</accession>
<dbReference type="SMART" id="SM01134">
    <property type="entry name" value="DeoRC"/>
    <property type="match status" value="1"/>
</dbReference>
<evidence type="ECO:0000256" key="2">
    <source>
        <dbReference type="ARBA" id="ARBA00023015"/>
    </source>
</evidence>
<dbReference type="EMBL" id="FRFG01000034">
    <property type="protein sequence ID" value="SHO57183.1"/>
    <property type="molecule type" value="Genomic_DNA"/>
</dbReference>
<evidence type="ECO:0000256" key="3">
    <source>
        <dbReference type="ARBA" id="ARBA00023163"/>
    </source>
</evidence>
<keyword evidence="2" id="KW-0805">Transcription regulation</keyword>
<dbReference type="PANTHER" id="PTHR30363:SF4">
    <property type="entry name" value="GLYCEROL-3-PHOSPHATE REGULON REPRESSOR"/>
    <property type="match status" value="1"/>
</dbReference>
<dbReference type="InterPro" id="IPR036388">
    <property type="entry name" value="WH-like_DNA-bd_sf"/>
</dbReference>
<keyword evidence="6" id="KW-1185">Reference proteome</keyword>
<dbReference type="InterPro" id="IPR014036">
    <property type="entry name" value="DeoR-like_C"/>
</dbReference>
<dbReference type="PANTHER" id="PTHR30363">
    <property type="entry name" value="HTH-TYPE TRANSCRIPTIONAL REGULATOR SRLR-RELATED"/>
    <property type="match status" value="1"/>
</dbReference>
<protein>
    <submittedName>
        <fullName evidence="5">Glycerol-3-phosphate regulon repressor</fullName>
    </submittedName>
</protein>
<organism evidence="5 6">
    <name type="scientific">Vibrio quintilis</name>
    <dbReference type="NCBI Taxonomy" id="1117707"/>
    <lineage>
        <taxon>Bacteria</taxon>
        <taxon>Pseudomonadati</taxon>
        <taxon>Pseudomonadota</taxon>
        <taxon>Gammaproteobacteria</taxon>
        <taxon>Vibrionales</taxon>
        <taxon>Vibrionaceae</taxon>
        <taxon>Vibrio</taxon>
    </lineage>
</organism>
<keyword evidence="1" id="KW-0678">Repressor</keyword>
<dbReference type="Pfam" id="PF08220">
    <property type="entry name" value="HTH_DeoR"/>
    <property type="match status" value="1"/>
</dbReference>
<dbReference type="Gene3D" id="3.30.750.70">
    <property type="entry name" value="4-hydroxybutyrate coenzyme like domains"/>
    <property type="match status" value="1"/>
</dbReference>
<dbReference type="SMART" id="SM00420">
    <property type="entry name" value="HTH_DEOR"/>
    <property type="match status" value="1"/>
</dbReference>
<dbReference type="PRINTS" id="PR00037">
    <property type="entry name" value="HTHLACR"/>
</dbReference>
<proteinExistence type="predicted"/>
<evidence type="ECO:0000313" key="6">
    <source>
        <dbReference type="Proteomes" id="UP000184600"/>
    </source>
</evidence>
<dbReference type="SUPFAM" id="SSF46785">
    <property type="entry name" value="Winged helix' DNA-binding domain"/>
    <property type="match status" value="1"/>
</dbReference>
<dbReference type="InterPro" id="IPR037171">
    <property type="entry name" value="NagB/RpiA_transferase-like"/>
</dbReference>
<reference evidence="6" key="1">
    <citation type="submission" date="2016-12" db="EMBL/GenBank/DDBJ databases">
        <authorList>
            <person name="Rodrigo-Torres L."/>
            <person name="Arahal R.D."/>
            <person name="Lucena T."/>
        </authorList>
    </citation>
    <scope>NUCLEOTIDE SEQUENCE [LARGE SCALE GENOMIC DNA]</scope>
</reference>
<dbReference type="AlphaFoldDB" id="A0A1M7YXC7"/>
<dbReference type="PROSITE" id="PS51000">
    <property type="entry name" value="HTH_DEOR_2"/>
    <property type="match status" value="1"/>
</dbReference>
<gene>
    <name evidence="5" type="primary">glpR_1</name>
    <name evidence="5" type="ORF">VQ7734_02952</name>
</gene>
<evidence type="ECO:0000313" key="5">
    <source>
        <dbReference type="EMBL" id="SHO57183.1"/>
    </source>
</evidence>
<sequence>MINKGTGFTQPAHRHRKLREGNNTGMRLTARQKEILRYLAQTPGVLSSSLLSDKFDVSVQTIRKDMNELSDKGLVRRVHGGISFPSDNDNLSFSNREVIHLTSKQKIAQRIVEDLPQGISIFLGIGTTPKQVAHALLDHPGLTVVTNNIHAALMMSRNPQINVFLAGGAVRSSDEDTIGESVTRFYRRFNIKTAIFGVGGLSSKGELLDFTPEEADLTHAMIAQSQTCWLVADQSKYQRYAPVVSGTLDKVERFYSDQHHAEIADLCFKHQVNYIIS</sequence>
<evidence type="ECO:0000259" key="4">
    <source>
        <dbReference type="PROSITE" id="PS51000"/>
    </source>
</evidence>
<dbReference type="SUPFAM" id="SSF100950">
    <property type="entry name" value="NagB/RpiA/CoA transferase-like"/>
    <property type="match status" value="1"/>
</dbReference>
<dbReference type="InterPro" id="IPR050313">
    <property type="entry name" value="Carb_Metab_HTH_regulators"/>
</dbReference>
<dbReference type="STRING" id="1117707.VQ7734_02952"/>
<name>A0A1M7YXC7_9VIBR</name>
<dbReference type="InterPro" id="IPR001034">
    <property type="entry name" value="DeoR_HTH"/>
</dbReference>
<dbReference type="InterPro" id="IPR036390">
    <property type="entry name" value="WH_DNA-bd_sf"/>
</dbReference>
<keyword evidence="3" id="KW-0804">Transcription</keyword>
<dbReference type="Pfam" id="PF00455">
    <property type="entry name" value="DeoRC"/>
    <property type="match status" value="1"/>
</dbReference>
<evidence type="ECO:0000256" key="1">
    <source>
        <dbReference type="ARBA" id="ARBA00022491"/>
    </source>
</evidence>
<dbReference type="Gene3D" id="1.10.10.10">
    <property type="entry name" value="Winged helix-like DNA-binding domain superfamily/Winged helix DNA-binding domain"/>
    <property type="match status" value="1"/>
</dbReference>
<feature type="domain" description="HTH deoR-type" evidence="4">
    <location>
        <begin position="29"/>
        <end position="84"/>
    </location>
</feature>
<dbReference type="GO" id="GO:0003700">
    <property type="term" value="F:DNA-binding transcription factor activity"/>
    <property type="evidence" value="ECO:0007669"/>
    <property type="project" value="InterPro"/>
</dbReference>
<dbReference type="Proteomes" id="UP000184600">
    <property type="component" value="Unassembled WGS sequence"/>
</dbReference>